<dbReference type="InterPro" id="IPR002818">
    <property type="entry name" value="DJ-1/PfpI"/>
</dbReference>
<comment type="caution">
    <text evidence="5">The sequence shown here is derived from an EMBL/GenBank/DDBJ whole genome shotgun (WGS) entry which is preliminary data.</text>
</comment>
<evidence type="ECO:0000313" key="6">
    <source>
        <dbReference type="Proteomes" id="UP001255696"/>
    </source>
</evidence>
<dbReference type="Gene3D" id="3.40.50.880">
    <property type="match status" value="1"/>
</dbReference>
<organism evidence="5 6">
    <name type="scientific">Enterococcus cecorum</name>
    <dbReference type="NCBI Taxonomy" id="44008"/>
    <lineage>
        <taxon>Bacteria</taxon>
        <taxon>Bacillati</taxon>
        <taxon>Bacillota</taxon>
        <taxon>Bacilli</taxon>
        <taxon>Lactobacillales</taxon>
        <taxon>Enterococcaceae</taxon>
        <taxon>Enterococcus</taxon>
    </lineage>
</organism>
<keyword evidence="1" id="KW-0346">Stress response</keyword>
<comment type="similarity">
    <text evidence="3">Belongs to the peptidase C56 family. HSP31-like subfamily.</text>
</comment>
<accession>A0AAW8TPY5</accession>
<reference evidence="5" key="1">
    <citation type="submission" date="2023-03" db="EMBL/GenBank/DDBJ databases">
        <authorList>
            <person name="Shen W."/>
            <person name="Cai J."/>
        </authorList>
    </citation>
    <scope>NUCLEOTIDE SEQUENCE</scope>
    <source>
        <strain evidence="5">B245-2</strain>
    </source>
</reference>
<evidence type="ECO:0000256" key="3">
    <source>
        <dbReference type="ARBA" id="ARBA00038493"/>
    </source>
</evidence>
<dbReference type="GO" id="GO:0005737">
    <property type="term" value="C:cytoplasm"/>
    <property type="evidence" value="ECO:0007669"/>
    <property type="project" value="TreeGrafter"/>
</dbReference>
<dbReference type="InterPro" id="IPR029062">
    <property type="entry name" value="Class_I_gatase-like"/>
</dbReference>
<evidence type="ECO:0000256" key="1">
    <source>
        <dbReference type="ARBA" id="ARBA00023016"/>
    </source>
</evidence>
<feature type="domain" description="DJ-1/PfpI" evidence="4">
    <location>
        <begin position="27"/>
        <end position="224"/>
    </location>
</feature>
<protein>
    <submittedName>
        <fullName evidence="5">Type 1 glutamine amidotransferase domain-containing protein</fullName>
    </submittedName>
</protein>
<dbReference type="PANTHER" id="PTHR48094">
    <property type="entry name" value="PROTEIN/NUCLEIC ACID DEGLYCASE DJ-1-RELATED"/>
    <property type="match status" value="1"/>
</dbReference>
<dbReference type="Proteomes" id="UP001255696">
    <property type="component" value="Unassembled WGS sequence"/>
</dbReference>
<dbReference type="Pfam" id="PF01965">
    <property type="entry name" value="DJ-1_PfpI"/>
    <property type="match status" value="1"/>
</dbReference>
<evidence type="ECO:0000259" key="4">
    <source>
        <dbReference type="Pfam" id="PF01965"/>
    </source>
</evidence>
<gene>
    <name evidence="5" type="ORF">P7H47_00985</name>
</gene>
<dbReference type="AlphaFoldDB" id="A0AAW8TPY5"/>
<dbReference type="InterPro" id="IPR050325">
    <property type="entry name" value="Prot/Nucl_acid_deglycase"/>
</dbReference>
<evidence type="ECO:0000256" key="2">
    <source>
        <dbReference type="ARBA" id="ARBA00023239"/>
    </source>
</evidence>
<keyword evidence="5" id="KW-0315">Glutamine amidotransferase</keyword>
<dbReference type="CDD" id="cd03141">
    <property type="entry name" value="GATase1_Hsp31_like"/>
    <property type="match status" value="1"/>
</dbReference>
<dbReference type="GO" id="GO:0019172">
    <property type="term" value="F:glyoxalase III activity"/>
    <property type="evidence" value="ECO:0007669"/>
    <property type="project" value="TreeGrafter"/>
</dbReference>
<keyword evidence="2" id="KW-0456">Lyase</keyword>
<dbReference type="PANTHER" id="PTHR48094:SF11">
    <property type="entry name" value="GLUTATHIONE-INDEPENDENT GLYOXALASE HSP31-RELATED"/>
    <property type="match status" value="1"/>
</dbReference>
<evidence type="ECO:0000313" key="5">
    <source>
        <dbReference type="EMBL" id="MDT2795849.1"/>
    </source>
</evidence>
<proteinExistence type="inferred from homology"/>
<dbReference type="GO" id="GO:0019243">
    <property type="term" value="P:methylglyoxal catabolic process to D-lactate via S-lactoyl-glutathione"/>
    <property type="evidence" value="ECO:0007669"/>
    <property type="project" value="TreeGrafter"/>
</dbReference>
<dbReference type="RefSeq" id="WP_311897109.1">
    <property type="nucleotide sequence ID" value="NZ_CP184653.1"/>
</dbReference>
<dbReference type="SUPFAM" id="SSF52317">
    <property type="entry name" value="Class I glutamine amidotransferase-like"/>
    <property type="match status" value="1"/>
</dbReference>
<sequence>MKKILVMLTNVSQYGEEKEKTGLWLAEACEFVYDVQKAGFEVDYASVNGGTVPLDPRSMKKIYRSKKVDEVYESKDFQDRALKNSLSIQQVDANQYFAIYFTGGHGVLWDFPDNPQIGRVVNEIYEKDGYVLSVCHGLARLVHLKIKNQQYLISGKKITGFTNAEEILSGKLKKVPFLTEKEAKKAGAHFVQKFPFMSHAVRDGRLITGQNPMSGHAVAQLLIESVGK</sequence>
<name>A0AAW8TPY5_9ENTE</name>
<dbReference type="EMBL" id="JARQBI010000002">
    <property type="protein sequence ID" value="MDT2795849.1"/>
    <property type="molecule type" value="Genomic_DNA"/>
</dbReference>